<sequence>MTGYSMKGNYLMKASSENVLKGDLSHKKSHLYGGSFLTLTC</sequence>
<protein>
    <submittedName>
        <fullName evidence="1">Uncharacterized protein</fullName>
    </submittedName>
</protein>
<dbReference type="Proteomes" id="UP000028480">
    <property type="component" value="Unassembled WGS sequence"/>
</dbReference>
<dbReference type="AlphaFoldDB" id="A0A077QC74"/>
<dbReference type="HOGENOM" id="CLU_219177_0_0_6"/>
<accession>A0A077QC74</accession>
<evidence type="ECO:0000313" key="1">
    <source>
        <dbReference type="EMBL" id="CDH33782.1"/>
    </source>
</evidence>
<comment type="caution">
    <text evidence="1">The sequence shown here is derived from an EMBL/GenBank/DDBJ whole genome shotgun (WGS) entry which is preliminary data.</text>
</comment>
<organism evidence="1">
    <name type="scientific">Xenorhabdus bovienii str. Intermedium</name>
    <dbReference type="NCBI Taxonomy" id="1379677"/>
    <lineage>
        <taxon>Bacteria</taxon>
        <taxon>Pseudomonadati</taxon>
        <taxon>Pseudomonadota</taxon>
        <taxon>Gammaproteobacteria</taxon>
        <taxon>Enterobacterales</taxon>
        <taxon>Morganellaceae</taxon>
        <taxon>Xenorhabdus</taxon>
    </lineage>
</organism>
<gene>
    <name evidence="1" type="ORF">XBI1_2780018</name>
</gene>
<reference evidence="1" key="1">
    <citation type="submission" date="2013-07" db="EMBL/GenBank/DDBJ databases">
        <title>Sub-species coevolution in mutualistic symbiosis.</title>
        <authorList>
            <person name="Murfin K."/>
            <person name="Klassen J."/>
            <person name="Lee M."/>
            <person name="Forst S."/>
            <person name="Stock P."/>
            <person name="Goodrich-Blair H."/>
        </authorList>
    </citation>
    <scope>NUCLEOTIDE SEQUENCE [LARGE SCALE GENOMIC DNA]</scope>
    <source>
        <strain evidence="1">Intermedium</strain>
    </source>
</reference>
<dbReference type="EMBL" id="CBTB010000199">
    <property type="protein sequence ID" value="CDH33782.1"/>
    <property type="molecule type" value="Genomic_DNA"/>
</dbReference>
<proteinExistence type="predicted"/>
<name>A0A077QC74_XENBV</name>